<dbReference type="EMBL" id="LWDX02000048">
    <property type="protein sequence ID" value="OEL38947.1"/>
    <property type="molecule type" value="Genomic_DNA"/>
</dbReference>
<keyword evidence="2" id="KW-1185">Reference proteome</keyword>
<name>A0A1E5WNK3_9POAL</name>
<proteinExistence type="predicted"/>
<sequence length="52" mass="6098">MQYQKMQATKHCKIYFSMVEKQLAVTSEQCSMHLHSSHATIYSYLLYTHIAS</sequence>
<evidence type="ECO:0000313" key="2">
    <source>
        <dbReference type="Proteomes" id="UP000095767"/>
    </source>
</evidence>
<dbReference type="AlphaFoldDB" id="A0A1E5WNK3"/>
<dbReference type="Proteomes" id="UP000095767">
    <property type="component" value="Unassembled WGS sequence"/>
</dbReference>
<accession>A0A1E5WNK3</accession>
<organism evidence="1 2">
    <name type="scientific">Dichanthelium oligosanthes</name>
    <dbReference type="NCBI Taxonomy" id="888268"/>
    <lineage>
        <taxon>Eukaryota</taxon>
        <taxon>Viridiplantae</taxon>
        <taxon>Streptophyta</taxon>
        <taxon>Embryophyta</taxon>
        <taxon>Tracheophyta</taxon>
        <taxon>Spermatophyta</taxon>
        <taxon>Magnoliopsida</taxon>
        <taxon>Liliopsida</taxon>
        <taxon>Poales</taxon>
        <taxon>Poaceae</taxon>
        <taxon>PACMAD clade</taxon>
        <taxon>Panicoideae</taxon>
        <taxon>Panicodae</taxon>
        <taxon>Paniceae</taxon>
        <taxon>Dichantheliinae</taxon>
        <taxon>Dichanthelium</taxon>
    </lineage>
</organism>
<reference evidence="1 2" key="1">
    <citation type="submission" date="2016-09" db="EMBL/GenBank/DDBJ databases">
        <title>The draft genome of Dichanthelium oligosanthes: A C3 panicoid grass species.</title>
        <authorList>
            <person name="Studer A.J."/>
            <person name="Schnable J.C."/>
            <person name="Brutnell T.P."/>
        </authorList>
    </citation>
    <scope>NUCLEOTIDE SEQUENCE [LARGE SCALE GENOMIC DNA]</scope>
    <source>
        <strain evidence="2">cv. Kellogg 1175</strain>
        <tissue evidence="1">Leaf</tissue>
    </source>
</reference>
<evidence type="ECO:0000313" key="1">
    <source>
        <dbReference type="EMBL" id="OEL38947.1"/>
    </source>
</evidence>
<comment type="caution">
    <text evidence="1">The sequence shown here is derived from an EMBL/GenBank/DDBJ whole genome shotgun (WGS) entry which is preliminary data.</text>
</comment>
<protein>
    <submittedName>
        <fullName evidence="1">Uncharacterized protein</fullName>
    </submittedName>
</protein>
<gene>
    <name evidence="1" type="ORF">BAE44_0000034</name>
</gene>